<feature type="region of interest" description="Disordered" evidence="1">
    <location>
        <begin position="376"/>
        <end position="400"/>
    </location>
</feature>
<protein>
    <submittedName>
        <fullName evidence="3">Uncharacterized protein</fullName>
    </submittedName>
</protein>
<feature type="region of interest" description="Disordered" evidence="1">
    <location>
        <begin position="1120"/>
        <end position="1195"/>
    </location>
</feature>
<keyword evidence="2" id="KW-1133">Transmembrane helix</keyword>
<keyword evidence="4" id="KW-1185">Reference proteome</keyword>
<feature type="compositionally biased region" description="Polar residues" evidence="1">
    <location>
        <begin position="610"/>
        <end position="638"/>
    </location>
</feature>
<feature type="compositionally biased region" description="Polar residues" evidence="1">
    <location>
        <begin position="665"/>
        <end position="682"/>
    </location>
</feature>
<dbReference type="AlphaFoldDB" id="A0A8X7NHF3"/>
<dbReference type="EMBL" id="LWDG02000007">
    <property type="protein sequence ID" value="KAE8271956.1"/>
    <property type="molecule type" value="Genomic_DNA"/>
</dbReference>
<feature type="region of interest" description="Disordered" evidence="1">
    <location>
        <begin position="1"/>
        <end position="30"/>
    </location>
</feature>
<evidence type="ECO:0000313" key="3">
    <source>
        <dbReference type="EMBL" id="KAE8271956.1"/>
    </source>
</evidence>
<feature type="transmembrane region" description="Helical" evidence="2">
    <location>
        <begin position="1072"/>
        <end position="1093"/>
    </location>
</feature>
<evidence type="ECO:0000256" key="2">
    <source>
        <dbReference type="SAM" id="Phobius"/>
    </source>
</evidence>
<keyword evidence="2" id="KW-0812">Transmembrane</keyword>
<feature type="region of interest" description="Disordered" evidence="1">
    <location>
        <begin position="483"/>
        <end position="502"/>
    </location>
</feature>
<feature type="compositionally biased region" description="Low complexity" evidence="1">
    <location>
        <begin position="721"/>
        <end position="735"/>
    </location>
</feature>
<feature type="compositionally biased region" description="Low complexity" evidence="1">
    <location>
        <begin position="1133"/>
        <end position="1184"/>
    </location>
</feature>
<evidence type="ECO:0000313" key="4">
    <source>
        <dbReference type="Proteomes" id="UP000078113"/>
    </source>
</evidence>
<feature type="region of interest" description="Disordered" evidence="1">
    <location>
        <begin position="230"/>
        <end position="249"/>
    </location>
</feature>
<reference evidence="3" key="1">
    <citation type="submission" date="2016-04" db="EMBL/GenBank/DDBJ databases">
        <authorList>
            <person name="Nguyen H.D."/>
            <person name="Samba Siva P."/>
            <person name="Cullis J."/>
            <person name="Levesque C.A."/>
            <person name="Hambleton S."/>
        </authorList>
    </citation>
    <scope>NUCLEOTIDE SEQUENCE</scope>
    <source>
        <strain evidence="3">DAOMC 236422</strain>
    </source>
</reference>
<feature type="compositionally biased region" description="Polar residues" evidence="1">
    <location>
        <begin position="390"/>
        <end position="400"/>
    </location>
</feature>
<feature type="compositionally biased region" description="Pro residues" evidence="1">
    <location>
        <begin position="751"/>
        <end position="762"/>
    </location>
</feature>
<comment type="caution">
    <text evidence="3">The sequence shown here is derived from an EMBL/GenBank/DDBJ whole genome shotgun (WGS) entry which is preliminary data.</text>
</comment>
<reference evidence="3" key="2">
    <citation type="journal article" date="2019" name="IMA Fungus">
        <title>Genome sequencing and comparison of five Tilletia species to identify candidate genes for the detection of regulated species infecting wheat.</title>
        <authorList>
            <person name="Nguyen H.D.T."/>
            <person name="Sultana T."/>
            <person name="Kesanakurti P."/>
            <person name="Hambleton S."/>
        </authorList>
    </citation>
    <scope>NUCLEOTIDE SEQUENCE</scope>
    <source>
        <strain evidence="3">DAOMC 236422</strain>
    </source>
</reference>
<accession>A0A8X7NHF3</accession>
<feature type="region of interest" description="Disordered" evidence="1">
    <location>
        <begin position="577"/>
        <end position="786"/>
    </location>
</feature>
<keyword evidence="2" id="KW-0472">Membrane</keyword>
<organism evidence="3 4">
    <name type="scientific">Tilletia walkeri</name>
    <dbReference type="NCBI Taxonomy" id="117179"/>
    <lineage>
        <taxon>Eukaryota</taxon>
        <taxon>Fungi</taxon>
        <taxon>Dikarya</taxon>
        <taxon>Basidiomycota</taxon>
        <taxon>Ustilaginomycotina</taxon>
        <taxon>Exobasidiomycetes</taxon>
        <taxon>Tilletiales</taxon>
        <taxon>Tilletiaceae</taxon>
        <taxon>Tilletia</taxon>
    </lineage>
</organism>
<dbReference type="Proteomes" id="UP000078113">
    <property type="component" value="Unassembled WGS sequence"/>
</dbReference>
<proteinExistence type="predicted"/>
<gene>
    <name evidence="3" type="ORF">A4X09_0g400</name>
</gene>
<evidence type="ECO:0000256" key="1">
    <source>
        <dbReference type="SAM" id="MobiDB-lite"/>
    </source>
</evidence>
<feature type="compositionally biased region" description="Basic and acidic residues" evidence="1">
    <location>
        <begin position="589"/>
        <end position="609"/>
    </location>
</feature>
<sequence length="1242" mass="131911">MSKSRRSSFFSPLSARAGGSPSVGSLTNNNNKNELEVSRITRKLHIKIQTTTHGCFSTLFLLLGVPDTTADQTPFPLLADQNVDLLEWHIHALDANWAAPALSESAARAAAIFKIPVSTDMALDESEPTNTAVVVSMADNLHLIVPAGTAAAGDGSGPKGAHAENGKRGYLVTLLMEINHLREATGWPLQVTIPVPRCLMNSLEFRISTSDSTSAKDSPIRIFPKLIGGSSDDASDASSATSSTSPTNDTDALAIRRCSVVTGPKLKGIFTATSHLTFAWLRATQTGAGQIKYNPKHPILQSLSTLQAQINTTWTHATPKSVGSDCRLVSFETVCTLIGLAHLGIDERAFLKLQFQTHDERVNLSEVKLVTSSGRSGSSKGFVGIRTGPQPGTSSKTPISALSRIPSLRAPASTSASSSKATENNNFDMGLLDTTMLDDNGDLMQVAPPKGLFNHDMSFSVDHQAFVDESAISDISTLERVKQMAGGGGNGQPGELKKPIKGNDDLPAGLLTDQNSFAVVIDVDEALGVTPSRLKDNITLRFEGKVTVPHLSAVPLQNLNFAIPTATQAQTRSTIAQQLQRQVDEEDAAERVEREAKLKSEREQEKSASKIEQSGSGFTIGQRASTRSVSSDSIQTPVKHSAPPSYLPPSAVDPLSTPTRKKSVRSNTVGSSSEVGDTTAIQPQEGLMRPPERPSVHQRKSSHSTSDPREGTEVEGQEPGLASPLHAPLAPNLARALRKRAASEDRGSPNPAAPRTPGPSSPPNLGVPRASFGGSDESVGSYGSGHKRAEWPTVLSTGTASASAPPSAAILAGVAGPGAGLGDRSVAAADWTMQDLSGSAVGDQSLSHGTLPYTLHEATVEVVPTLRRLSAALEEEMRMVKKVMVPAWPRAELDGRSVPVPSVSLIMSKGDDVVSVWCDHGRLRWMQLTDEEAGAERDLSKGAVLVKVELPASLRNARSSSDQCKLEIRVASGWSRGDAAMLRKGEAVEVQIPVLDCAVGTLDLRFCKPSDAWPTPVGQVEGFRTQRPADVKAYLTSDDVQASSPLKAKIRFPSKDQPMTTVRRQPSLLPRYAIVLSIMALILAFMAYAVPLLKQSASPVPLPGFPNHLGTLARNTWAETQTGRAGVKGGRATSSSSPASTTTPTTSFPQQQQEQGSDSSPTTASAPSGPAAAAAKSPTSDPTPMAGSSDASNKDQSAIIDDDESYEHDADLTYLYSLSGSTTLWQRWLESFFGLFRWMRTA</sequence>
<name>A0A8X7NHF3_9BASI</name>